<organism evidence="1">
    <name type="scientific">Bosea sp. NBC_00436</name>
    <dbReference type="NCBI Taxonomy" id="2969620"/>
    <lineage>
        <taxon>Bacteria</taxon>
        <taxon>Pseudomonadati</taxon>
        <taxon>Pseudomonadota</taxon>
        <taxon>Alphaproteobacteria</taxon>
        <taxon>Hyphomicrobiales</taxon>
        <taxon>Boseaceae</taxon>
        <taxon>Bosea</taxon>
    </lineage>
</organism>
<accession>A0A9E8CS99</accession>
<dbReference type="EMBL" id="CP102775">
    <property type="protein sequence ID" value="UZF90014.1"/>
    <property type="molecule type" value="Genomic_DNA"/>
</dbReference>
<protein>
    <submittedName>
        <fullName evidence="1">Uncharacterized protein</fullName>
    </submittedName>
</protein>
<name>A0A9E8CS99_9HYPH</name>
<reference evidence="1" key="1">
    <citation type="submission" date="2022-08" db="EMBL/GenBank/DDBJ databases">
        <title>Complete Genome Sequences of 2 Bosea sp. soil isolates.</title>
        <authorList>
            <person name="Alvarez Arevalo M."/>
            <person name="Sterndorff E.B."/>
            <person name="Faurdal D."/>
            <person name="Joergensen T.S."/>
            <person name="Weber T."/>
        </authorList>
    </citation>
    <scope>NUCLEOTIDE SEQUENCE</scope>
    <source>
        <strain evidence="1">NBC_00436</strain>
        <plasmid evidence="1">pNBC436</plasmid>
    </source>
</reference>
<keyword evidence="1" id="KW-0614">Plasmid</keyword>
<gene>
    <name evidence="1" type="ORF">NWE54_27360</name>
</gene>
<sequence length="50" mass="5331">MVTVTGIAPVVTVASMLNRGVEDVLIAVIDGPKGFPEAINDVLHRLRSCR</sequence>
<dbReference type="AlphaFoldDB" id="A0A9E8CS99"/>
<proteinExistence type="predicted"/>
<geneLocation type="plasmid" evidence="1">
    <name>pNBC436</name>
</geneLocation>
<evidence type="ECO:0000313" key="1">
    <source>
        <dbReference type="EMBL" id="UZF90014.1"/>
    </source>
</evidence>